<dbReference type="Pfam" id="PF13377">
    <property type="entry name" value="Peripla_BP_3"/>
    <property type="match status" value="1"/>
</dbReference>
<evidence type="ECO:0000256" key="1">
    <source>
        <dbReference type="ARBA" id="ARBA00023015"/>
    </source>
</evidence>
<dbReference type="Gene3D" id="3.40.50.2300">
    <property type="match status" value="2"/>
</dbReference>
<dbReference type="Gene3D" id="1.10.260.40">
    <property type="entry name" value="lambda repressor-like DNA-binding domains"/>
    <property type="match status" value="1"/>
</dbReference>
<dbReference type="Proteomes" id="UP000050398">
    <property type="component" value="Unassembled WGS sequence"/>
</dbReference>
<dbReference type="InterPro" id="IPR010982">
    <property type="entry name" value="Lambda_DNA-bd_dom_sf"/>
</dbReference>
<dbReference type="Proteomes" id="UP000465062">
    <property type="component" value="Chromosome"/>
</dbReference>
<dbReference type="RefSeq" id="WP_060672758.1">
    <property type="nucleotide sequence ID" value="NZ_CP047394.1"/>
</dbReference>
<dbReference type="EMBL" id="LIXZ01000008">
    <property type="protein sequence ID" value="KPL59265.1"/>
    <property type="molecule type" value="Genomic_DNA"/>
</dbReference>
<name>A0A0P6WP36_9BACI</name>
<gene>
    <name evidence="5" type="ORF">AM506_12120</name>
    <name evidence="6" type="ORF">FHE72_21780</name>
</gene>
<evidence type="ECO:0000313" key="8">
    <source>
        <dbReference type="Proteomes" id="UP000465062"/>
    </source>
</evidence>
<evidence type="ECO:0000259" key="4">
    <source>
        <dbReference type="PROSITE" id="PS50932"/>
    </source>
</evidence>
<dbReference type="PROSITE" id="PS00356">
    <property type="entry name" value="HTH_LACI_1"/>
    <property type="match status" value="1"/>
</dbReference>
<protein>
    <submittedName>
        <fullName evidence="5">LacI family transcriptional regulator</fullName>
    </submittedName>
    <submittedName>
        <fullName evidence="6">Substrate-binding domain-containing protein</fullName>
    </submittedName>
</protein>
<evidence type="ECO:0000256" key="2">
    <source>
        <dbReference type="ARBA" id="ARBA00023125"/>
    </source>
</evidence>
<dbReference type="OrthoDB" id="43195at2"/>
<reference evidence="6 8" key="2">
    <citation type="submission" date="2019-06" db="EMBL/GenBank/DDBJ databases">
        <title>An operon consisting of a P-type ATPase gene and a transcriptional regular gene given the different cadmium resistance in Bacillus vietamensis 151-6 and Bacillus marisflavi 151-25.</title>
        <authorList>
            <person name="Yu X."/>
        </authorList>
    </citation>
    <scope>NUCLEOTIDE SEQUENCE [LARGE SCALE GENOMIC DNA]</scope>
    <source>
        <strain evidence="6 8">151-6</strain>
    </source>
</reference>
<keyword evidence="1" id="KW-0805">Transcription regulation</keyword>
<dbReference type="SUPFAM" id="SSF53822">
    <property type="entry name" value="Periplasmic binding protein-like I"/>
    <property type="match status" value="1"/>
</dbReference>
<feature type="domain" description="HTH lacI-type" evidence="4">
    <location>
        <begin position="2"/>
        <end position="58"/>
    </location>
</feature>
<sequence>MATIKDIAEKANVSIATVSRVLNYDSTLSVADDTRKRIFEVAELLSYKRRADRKAAPSKFAIVHWYTEKEELEDLYYMSIRFGIETRCQQLETQWVKYLYDDLEEVKQEKIQGIIAVGKFSETQVRTMAGITDNIVIVDHSSEDESFDSVTIDFEKAIKKVLNYFVEKGHTSIGYIGGRESYKDQSGEIEDLREKYFLAFGLSRNIVDERFIYRGTFTVNDGYRLMKKAIAEHGDQLPTAFFMGNDLIAIGAIRALHEENIAVPERVNVIGLNDISVSKYIYPTLTTLKVHTEMMGEVAVDLLMERVVGRKVGKKVFISTELIKRESSF</sequence>
<dbReference type="InterPro" id="IPR028082">
    <property type="entry name" value="Peripla_BP_I"/>
</dbReference>
<organism evidence="5 7">
    <name type="scientific">Rossellomorea vietnamensis</name>
    <dbReference type="NCBI Taxonomy" id="218284"/>
    <lineage>
        <taxon>Bacteria</taxon>
        <taxon>Bacillati</taxon>
        <taxon>Bacillota</taxon>
        <taxon>Bacilli</taxon>
        <taxon>Bacillales</taxon>
        <taxon>Bacillaceae</taxon>
        <taxon>Rossellomorea</taxon>
    </lineage>
</organism>
<dbReference type="EMBL" id="CP047394">
    <property type="protein sequence ID" value="QHE63323.1"/>
    <property type="molecule type" value="Genomic_DNA"/>
</dbReference>
<dbReference type="InterPro" id="IPR046335">
    <property type="entry name" value="LacI/GalR-like_sensor"/>
</dbReference>
<dbReference type="KEGG" id="bvq:FHE72_21780"/>
<proteinExistence type="predicted"/>
<evidence type="ECO:0000313" key="6">
    <source>
        <dbReference type="EMBL" id="QHE63323.1"/>
    </source>
</evidence>
<dbReference type="AlphaFoldDB" id="A0A0P6WP36"/>
<dbReference type="PANTHER" id="PTHR30146:SF149">
    <property type="entry name" value="HTH-TYPE TRANSCRIPTIONAL REGULATOR EBGR"/>
    <property type="match status" value="1"/>
</dbReference>
<accession>A0A0P6WP36</accession>
<dbReference type="GO" id="GO:0000976">
    <property type="term" value="F:transcription cis-regulatory region binding"/>
    <property type="evidence" value="ECO:0007669"/>
    <property type="project" value="TreeGrafter"/>
</dbReference>
<dbReference type="PRINTS" id="PR00036">
    <property type="entry name" value="HTHLACI"/>
</dbReference>
<dbReference type="CDD" id="cd01392">
    <property type="entry name" value="HTH_LacI"/>
    <property type="match status" value="1"/>
</dbReference>
<keyword evidence="3" id="KW-0804">Transcription</keyword>
<dbReference type="GO" id="GO:0003700">
    <property type="term" value="F:DNA-binding transcription factor activity"/>
    <property type="evidence" value="ECO:0007669"/>
    <property type="project" value="TreeGrafter"/>
</dbReference>
<dbReference type="PROSITE" id="PS50932">
    <property type="entry name" value="HTH_LACI_2"/>
    <property type="match status" value="1"/>
</dbReference>
<dbReference type="Pfam" id="PF00356">
    <property type="entry name" value="LacI"/>
    <property type="match status" value="1"/>
</dbReference>
<dbReference type="PATRIC" id="fig|218284.4.peg.4129"/>
<evidence type="ECO:0000313" key="5">
    <source>
        <dbReference type="EMBL" id="KPL59265.1"/>
    </source>
</evidence>
<dbReference type="InterPro" id="IPR000843">
    <property type="entry name" value="HTH_LacI"/>
</dbReference>
<dbReference type="PANTHER" id="PTHR30146">
    <property type="entry name" value="LACI-RELATED TRANSCRIPTIONAL REPRESSOR"/>
    <property type="match status" value="1"/>
</dbReference>
<dbReference type="SUPFAM" id="SSF47413">
    <property type="entry name" value="lambda repressor-like DNA-binding domains"/>
    <property type="match status" value="1"/>
</dbReference>
<reference evidence="5 7" key="1">
    <citation type="submission" date="2015-08" db="EMBL/GenBank/DDBJ databases">
        <title>Draft Genome Sequence of Bacillus vietnamensis UCD-SED5.</title>
        <authorList>
            <person name="Lee R.D."/>
            <person name="Jospin G."/>
            <person name="Lang J.M."/>
            <person name="Coil D.A."/>
            <person name="Eisen J.A."/>
        </authorList>
    </citation>
    <scope>NUCLEOTIDE SEQUENCE [LARGE SCALE GENOMIC DNA]</scope>
    <source>
        <strain evidence="5 7">UCD-SED5</strain>
    </source>
</reference>
<keyword evidence="2" id="KW-0238">DNA-binding</keyword>
<evidence type="ECO:0000256" key="3">
    <source>
        <dbReference type="ARBA" id="ARBA00023163"/>
    </source>
</evidence>
<evidence type="ECO:0000313" key="7">
    <source>
        <dbReference type="Proteomes" id="UP000050398"/>
    </source>
</evidence>
<dbReference type="SMART" id="SM00354">
    <property type="entry name" value="HTH_LACI"/>
    <property type="match status" value="1"/>
</dbReference>
<dbReference type="CDD" id="cd01544">
    <property type="entry name" value="PBP1_GalR"/>
    <property type="match status" value="1"/>
</dbReference>